<name>A0ABQ5XAL2_9GAMM</name>
<organism evidence="1 2">
    <name type="scientific">Dyella flagellata</name>
    <dbReference type="NCBI Taxonomy" id="1867833"/>
    <lineage>
        <taxon>Bacteria</taxon>
        <taxon>Pseudomonadati</taxon>
        <taxon>Pseudomonadota</taxon>
        <taxon>Gammaproteobacteria</taxon>
        <taxon>Lysobacterales</taxon>
        <taxon>Rhodanobacteraceae</taxon>
        <taxon>Dyella</taxon>
    </lineage>
</organism>
<sequence length="62" mass="7295">MHPVTYLTIDAIRWRHFLTCFLDSHENAAVRNELELNILSDADHVIDPTNRWFCHHGTGQYC</sequence>
<dbReference type="Proteomes" id="UP001156627">
    <property type="component" value="Unassembled WGS sequence"/>
</dbReference>
<proteinExistence type="predicted"/>
<evidence type="ECO:0000313" key="1">
    <source>
        <dbReference type="EMBL" id="GLQ88299.1"/>
    </source>
</evidence>
<dbReference type="EMBL" id="BSOA01000015">
    <property type="protein sequence ID" value="GLQ88299.1"/>
    <property type="molecule type" value="Genomic_DNA"/>
</dbReference>
<evidence type="ECO:0000313" key="2">
    <source>
        <dbReference type="Proteomes" id="UP001156627"/>
    </source>
</evidence>
<protein>
    <submittedName>
        <fullName evidence="1">Uncharacterized protein</fullName>
    </submittedName>
</protein>
<accession>A0ABQ5XAL2</accession>
<reference evidence="2" key="1">
    <citation type="journal article" date="2019" name="Int. J. Syst. Evol. Microbiol.">
        <title>The Global Catalogue of Microorganisms (GCM) 10K type strain sequencing project: providing services to taxonomists for standard genome sequencing and annotation.</title>
        <authorList>
            <consortium name="The Broad Institute Genomics Platform"/>
            <consortium name="The Broad Institute Genome Sequencing Center for Infectious Disease"/>
            <person name="Wu L."/>
            <person name="Ma J."/>
        </authorList>
    </citation>
    <scope>NUCLEOTIDE SEQUENCE [LARGE SCALE GENOMIC DNA]</scope>
    <source>
        <strain evidence="2">NBRC 111981</strain>
    </source>
</reference>
<keyword evidence="2" id="KW-1185">Reference proteome</keyword>
<comment type="caution">
    <text evidence="1">The sequence shown here is derived from an EMBL/GenBank/DDBJ whole genome shotgun (WGS) entry which is preliminary data.</text>
</comment>
<gene>
    <name evidence="1" type="ORF">GCM10007898_18680</name>
</gene>